<dbReference type="EMBL" id="ML977317">
    <property type="protein sequence ID" value="KAF2118446.1"/>
    <property type="molecule type" value="Genomic_DNA"/>
</dbReference>
<protein>
    <submittedName>
        <fullName evidence="2">Uncharacterized protein</fullName>
    </submittedName>
</protein>
<evidence type="ECO:0000313" key="3">
    <source>
        <dbReference type="Proteomes" id="UP000799770"/>
    </source>
</evidence>
<feature type="compositionally biased region" description="Basic and acidic residues" evidence="1">
    <location>
        <begin position="331"/>
        <end position="353"/>
    </location>
</feature>
<feature type="compositionally biased region" description="Polar residues" evidence="1">
    <location>
        <begin position="355"/>
        <end position="372"/>
    </location>
</feature>
<sequence length="648" mass="72114">MSSTPPRRFKVEPIETTAKSSKDRSQKDASKPRKFAAEPFEFTKKATRKFAPEPIETTAKSNRNKDTQGATQKPARRFKPELVETTEKRGGEVRDKPRIGVSTTSTSNDRTKRPPRKFAPQLIETAKRTRKAGDSTPAILASDKTEATPGDSTTGPRRVHTDAAPPPPDNTPVLPASQNPFFLEVQRQASPLSMRRPSSRASTRSHHSFRVPELDPIESSESEGESPASPSTSPSVTSDHSFMYKEATRMRESVDERFSGYLLELAAKAAEKQLREQAMAAFPNDDHHEPVDHFIGRDDDMESQAGDAKLRHDSSFTEVNWELVAMRQYREEAEKEKREADERRKKREAEMNKPEAQSHNPWGNASVLSNLRQPRDPEMDGMRKGARPPMLGSDIVFPRCPSPEPARFDPTQGSHAIKSAMCYLTEQTQASERGEGLWCGNGKQLSIQSNAPTLWGSVPSRPPSRGGLWGGCCINSGLTPPRGPTGILTPKIEIDNPMSPCPTPDHEQLPPTPPASQADFACIDEKLSAELAIEEEFGDDFVTQVYNYLSLGYPSIARVFDEELVRISQWSLEELRQDDNLVTSRGYIRLGVDGNLKNTDITEESCMRWRALRVYIREWAKQQPGMVSGDSNANVGMGAAVRRGSWAF</sequence>
<feature type="region of interest" description="Disordered" evidence="1">
    <location>
        <begin position="331"/>
        <end position="391"/>
    </location>
</feature>
<feature type="compositionally biased region" description="Basic and acidic residues" evidence="1">
    <location>
        <begin position="20"/>
        <end position="31"/>
    </location>
</feature>
<feature type="compositionally biased region" description="Acidic residues" evidence="1">
    <location>
        <begin position="215"/>
        <end position="224"/>
    </location>
</feature>
<accession>A0A6A5ZGU8</accession>
<reference evidence="2" key="1">
    <citation type="journal article" date="2020" name="Stud. Mycol.">
        <title>101 Dothideomycetes genomes: a test case for predicting lifestyles and emergence of pathogens.</title>
        <authorList>
            <person name="Haridas S."/>
            <person name="Albert R."/>
            <person name="Binder M."/>
            <person name="Bloem J."/>
            <person name="Labutti K."/>
            <person name="Salamov A."/>
            <person name="Andreopoulos B."/>
            <person name="Baker S."/>
            <person name="Barry K."/>
            <person name="Bills G."/>
            <person name="Bluhm B."/>
            <person name="Cannon C."/>
            <person name="Castanera R."/>
            <person name="Culley D."/>
            <person name="Daum C."/>
            <person name="Ezra D."/>
            <person name="Gonzalez J."/>
            <person name="Henrissat B."/>
            <person name="Kuo A."/>
            <person name="Liang C."/>
            <person name="Lipzen A."/>
            <person name="Lutzoni F."/>
            <person name="Magnuson J."/>
            <person name="Mondo S."/>
            <person name="Nolan M."/>
            <person name="Ohm R."/>
            <person name="Pangilinan J."/>
            <person name="Park H.-J."/>
            <person name="Ramirez L."/>
            <person name="Alfaro M."/>
            <person name="Sun H."/>
            <person name="Tritt A."/>
            <person name="Yoshinaga Y."/>
            <person name="Zwiers L.-H."/>
            <person name="Turgeon B."/>
            <person name="Goodwin S."/>
            <person name="Spatafora J."/>
            <person name="Crous P."/>
            <person name="Grigoriev I."/>
        </authorList>
    </citation>
    <scope>NUCLEOTIDE SEQUENCE</scope>
    <source>
        <strain evidence="2">CBS 627.86</strain>
    </source>
</reference>
<feature type="compositionally biased region" description="Basic and acidic residues" evidence="1">
    <location>
        <begin position="373"/>
        <end position="383"/>
    </location>
</feature>
<name>A0A6A5ZGU8_9PLEO</name>
<feature type="compositionally biased region" description="Low complexity" evidence="1">
    <location>
        <begin position="225"/>
        <end position="241"/>
    </location>
</feature>
<feature type="region of interest" description="Disordered" evidence="1">
    <location>
        <begin position="1"/>
        <end position="248"/>
    </location>
</feature>
<dbReference type="Proteomes" id="UP000799770">
    <property type="component" value="Unassembled WGS sequence"/>
</dbReference>
<dbReference type="AlphaFoldDB" id="A0A6A5ZGU8"/>
<feature type="compositionally biased region" description="Basic and acidic residues" evidence="1">
    <location>
        <begin position="78"/>
        <end position="98"/>
    </location>
</feature>
<evidence type="ECO:0000313" key="2">
    <source>
        <dbReference type="EMBL" id="KAF2118446.1"/>
    </source>
</evidence>
<keyword evidence="3" id="KW-1185">Reference proteome</keyword>
<proteinExistence type="predicted"/>
<dbReference type="OrthoDB" id="4716584at2759"/>
<gene>
    <name evidence="2" type="ORF">BDV96DRAFT_488843</name>
</gene>
<organism evidence="2 3">
    <name type="scientific">Lophiotrema nucula</name>
    <dbReference type="NCBI Taxonomy" id="690887"/>
    <lineage>
        <taxon>Eukaryota</taxon>
        <taxon>Fungi</taxon>
        <taxon>Dikarya</taxon>
        <taxon>Ascomycota</taxon>
        <taxon>Pezizomycotina</taxon>
        <taxon>Dothideomycetes</taxon>
        <taxon>Pleosporomycetidae</taxon>
        <taxon>Pleosporales</taxon>
        <taxon>Lophiotremataceae</taxon>
        <taxon>Lophiotrema</taxon>
    </lineage>
</organism>
<evidence type="ECO:0000256" key="1">
    <source>
        <dbReference type="SAM" id="MobiDB-lite"/>
    </source>
</evidence>